<evidence type="ECO:0000313" key="1">
    <source>
        <dbReference type="EMBL" id="KAF7814351.1"/>
    </source>
</evidence>
<dbReference type="Proteomes" id="UP000634136">
    <property type="component" value="Unassembled WGS sequence"/>
</dbReference>
<protein>
    <submittedName>
        <fullName evidence="1">Uncharacterized protein</fullName>
    </submittedName>
</protein>
<organism evidence="1 2">
    <name type="scientific">Senna tora</name>
    <dbReference type="NCBI Taxonomy" id="362788"/>
    <lineage>
        <taxon>Eukaryota</taxon>
        <taxon>Viridiplantae</taxon>
        <taxon>Streptophyta</taxon>
        <taxon>Embryophyta</taxon>
        <taxon>Tracheophyta</taxon>
        <taxon>Spermatophyta</taxon>
        <taxon>Magnoliopsida</taxon>
        <taxon>eudicotyledons</taxon>
        <taxon>Gunneridae</taxon>
        <taxon>Pentapetalae</taxon>
        <taxon>rosids</taxon>
        <taxon>fabids</taxon>
        <taxon>Fabales</taxon>
        <taxon>Fabaceae</taxon>
        <taxon>Caesalpinioideae</taxon>
        <taxon>Cassia clade</taxon>
        <taxon>Senna</taxon>
    </lineage>
</organism>
<sequence>MRKATSNLWMKKHSSFPLAHPVVNSTGLKLLSQKVEVRARSGHSSSQWDDRKVIAVANLDHEAVGIVEE</sequence>
<accession>A0A834T570</accession>
<keyword evidence="2" id="KW-1185">Reference proteome</keyword>
<gene>
    <name evidence="1" type="ORF">G2W53_028320</name>
</gene>
<comment type="caution">
    <text evidence="1">The sequence shown here is derived from an EMBL/GenBank/DDBJ whole genome shotgun (WGS) entry which is preliminary data.</text>
</comment>
<reference evidence="1" key="1">
    <citation type="submission" date="2020-09" db="EMBL/GenBank/DDBJ databases">
        <title>Genome-Enabled Discovery of Anthraquinone Biosynthesis in Senna tora.</title>
        <authorList>
            <person name="Kang S.-H."/>
            <person name="Pandey R.P."/>
            <person name="Lee C.-M."/>
            <person name="Sim J.-S."/>
            <person name="Jeong J.-T."/>
            <person name="Choi B.-S."/>
            <person name="Jung M."/>
            <person name="Ginzburg D."/>
            <person name="Zhao K."/>
            <person name="Won S.Y."/>
            <person name="Oh T.-J."/>
            <person name="Yu Y."/>
            <person name="Kim N.-H."/>
            <person name="Lee O.R."/>
            <person name="Lee T.-H."/>
            <person name="Bashyal P."/>
            <person name="Kim T.-S."/>
            <person name="Lee W.-H."/>
            <person name="Kawkins C."/>
            <person name="Kim C.-K."/>
            <person name="Kim J.S."/>
            <person name="Ahn B.O."/>
            <person name="Rhee S.Y."/>
            <person name="Sohng J.K."/>
        </authorList>
    </citation>
    <scope>NUCLEOTIDE SEQUENCE</scope>
    <source>
        <tissue evidence="1">Leaf</tissue>
    </source>
</reference>
<evidence type="ECO:0000313" key="2">
    <source>
        <dbReference type="Proteomes" id="UP000634136"/>
    </source>
</evidence>
<name>A0A834T570_9FABA</name>
<proteinExistence type="predicted"/>
<dbReference type="EMBL" id="JAAIUW010000009">
    <property type="protein sequence ID" value="KAF7814351.1"/>
    <property type="molecule type" value="Genomic_DNA"/>
</dbReference>
<dbReference type="AlphaFoldDB" id="A0A834T570"/>